<proteinExistence type="inferred from homology"/>
<evidence type="ECO:0000259" key="4">
    <source>
        <dbReference type="PROSITE" id="PS51755"/>
    </source>
</evidence>
<dbReference type="Gene3D" id="1.25.40.10">
    <property type="entry name" value="Tetratricopeptide repeat domain"/>
    <property type="match status" value="1"/>
</dbReference>
<feature type="DNA-binding region" description="OmpR/PhoB-type" evidence="3">
    <location>
        <begin position="5"/>
        <end position="115"/>
    </location>
</feature>
<dbReference type="InterPro" id="IPR011990">
    <property type="entry name" value="TPR-like_helical_dom_sf"/>
</dbReference>
<dbReference type="PANTHER" id="PTHR35807">
    <property type="entry name" value="TRANSCRIPTIONAL REGULATOR REDD-RELATED"/>
    <property type="match status" value="1"/>
</dbReference>
<dbReference type="SUPFAM" id="SSF46894">
    <property type="entry name" value="C-terminal effector domain of the bipartite response regulators"/>
    <property type="match status" value="1"/>
</dbReference>
<dbReference type="Pfam" id="PF00486">
    <property type="entry name" value="Trans_reg_C"/>
    <property type="match status" value="1"/>
</dbReference>
<keyword evidence="2 3" id="KW-0238">DNA-binding</keyword>
<evidence type="ECO:0000313" key="5">
    <source>
        <dbReference type="EMBL" id="NRN70674.1"/>
    </source>
</evidence>
<dbReference type="EMBL" id="JAAATY010000042">
    <property type="protein sequence ID" value="NRN70674.1"/>
    <property type="molecule type" value="Genomic_DNA"/>
</dbReference>
<dbReference type="InterPro" id="IPR036388">
    <property type="entry name" value="WH-like_DNA-bd_sf"/>
</dbReference>
<evidence type="ECO:0000256" key="2">
    <source>
        <dbReference type="ARBA" id="ARBA00023125"/>
    </source>
</evidence>
<evidence type="ECO:0000256" key="3">
    <source>
        <dbReference type="PROSITE-ProRule" id="PRU01091"/>
    </source>
</evidence>
<dbReference type="SMART" id="SM01043">
    <property type="entry name" value="BTAD"/>
    <property type="match status" value="1"/>
</dbReference>
<dbReference type="Gene3D" id="1.10.10.10">
    <property type="entry name" value="Winged helix-like DNA-binding domain superfamily/Winged helix DNA-binding domain"/>
    <property type="match status" value="1"/>
</dbReference>
<dbReference type="Proteomes" id="UP000763557">
    <property type="component" value="Unassembled WGS sequence"/>
</dbReference>
<dbReference type="InterPro" id="IPR051677">
    <property type="entry name" value="AfsR-DnrI-RedD_regulator"/>
</dbReference>
<feature type="domain" description="OmpR/PhoB-type" evidence="4">
    <location>
        <begin position="5"/>
        <end position="115"/>
    </location>
</feature>
<organism evidence="5 6">
    <name type="scientific">Kibdelosporangium persicum</name>
    <dbReference type="NCBI Taxonomy" id="2698649"/>
    <lineage>
        <taxon>Bacteria</taxon>
        <taxon>Bacillati</taxon>
        <taxon>Actinomycetota</taxon>
        <taxon>Actinomycetes</taxon>
        <taxon>Pseudonocardiales</taxon>
        <taxon>Pseudonocardiaceae</taxon>
        <taxon>Kibdelosporangium</taxon>
    </lineage>
</organism>
<dbReference type="InterPro" id="IPR001867">
    <property type="entry name" value="OmpR/PhoB-type_DNA-bd"/>
</dbReference>
<reference evidence="5 6" key="1">
    <citation type="submission" date="2020-01" db="EMBL/GenBank/DDBJ databases">
        <title>Kibdelosporangium persica a novel Actinomycetes from a hot desert in Iran.</title>
        <authorList>
            <person name="Safaei N."/>
            <person name="Zaburannyi N."/>
            <person name="Mueller R."/>
            <person name="Wink J."/>
        </authorList>
    </citation>
    <scope>NUCLEOTIDE SEQUENCE [LARGE SCALE GENOMIC DNA]</scope>
    <source>
        <strain evidence="5 6">4NS15</strain>
    </source>
</reference>
<dbReference type="RefSeq" id="WP_173141803.1">
    <property type="nucleotide sequence ID" value="NZ_CBCSGW010000032.1"/>
</dbReference>
<dbReference type="Pfam" id="PF03704">
    <property type="entry name" value="BTAD"/>
    <property type="match status" value="1"/>
</dbReference>
<dbReference type="SUPFAM" id="SSF48452">
    <property type="entry name" value="TPR-like"/>
    <property type="match status" value="1"/>
</dbReference>
<name>A0ABX2FH07_9PSEU</name>
<dbReference type="InterPro" id="IPR005158">
    <property type="entry name" value="BTAD"/>
</dbReference>
<sequence length="278" mass="31589">MLQDGAPPDQGRGTTVRTLGQFSVVINGIRIERWRAGRARQLFQCLLTEAGKPVSKATLIDSVWGDSTARSPDVSLKVAVYHLRNLITDAHRRGHGSGRPQLWIDLHRNGYSLTASEAVIDVDDFERALDAGARAAKAGREREVRRHYRTAVDLYTGSYLPECQDVWAMVRREQLKDRLLGAIDELTLLARRDGDRTVMPELHQRMLQIDPCREESYRELMRWHAGANQPSRVMHWYFTCANQLRTQLGIEPDRSTRQLFYDAVRGDLAARTGGPAER</sequence>
<comment type="similarity">
    <text evidence="1">Belongs to the AfsR/DnrI/RedD regulatory family.</text>
</comment>
<dbReference type="PROSITE" id="PS51755">
    <property type="entry name" value="OMPR_PHOB"/>
    <property type="match status" value="1"/>
</dbReference>
<gene>
    <name evidence="5" type="ORF">GC106_79450</name>
</gene>
<keyword evidence="6" id="KW-1185">Reference proteome</keyword>
<evidence type="ECO:0000256" key="1">
    <source>
        <dbReference type="ARBA" id="ARBA00005820"/>
    </source>
</evidence>
<accession>A0ABX2FH07</accession>
<evidence type="ECO:0000313" key="6">
    <source>
        <dbReference type="Proteomes" id="UP000763557"/>
    </source>
</evidence>
<comment type="caution">
    <text evidence="5">The sequence shown here is derived from an EMBL/GenBank/DDBJ whole genome shotgun (WGS) entry which is preliminary data.</text>
</comment>
<protein>
    <recommendedName>
        <fullName evidence="4">OmpR/PhoB-type domain-containing protein</fullName>
    </recommendedName>
</protein>
<dbReference type="PANTHER" id="PTHR35807:SF2">
    <property type="entry name" value="TRANSCRIPTIONAL ACTIVATOR DOMAIN"/>
    <property type="match status" value="1"/>
</dbReference>
<dbReference type="InterPro" id="IPR016032">
    <property type="entry name" value="Sig_transdc_resp-reg_C-effctor"/>
</dbReference>
<dbReference type="SMART" id="SM00862">
    <property type="entry name" value="Trans_reg_C"/>
    <property type="match status" value="1"/>
</dbReference>